<dbReference type="SMR" id="G4YRZ6"/>
<dbReference type="Proteomes" id="UP000002640">
    <property type="component" value="Unassembled WGS sequence"/>
</dbReference>
<protein>
    <submittedName>
        <fullName evidence="3">Uncharacterized protein</fullName>
    </submittedName>
</protein>
<dbReference type="InParanoid" id="G4YRZ6"/>
<reference evidence="3 4" key="1">
    <citation type="journal article" date="2006" name="Science">
        <title>Phytophthora genome sequences uncover evolutionary origins and mechanisms of pathogenesis.</title>
        <authorList>
            <person name="Tyler B.M."/>
            <person name="Tripathy S."/>
            <person name="Zhang X."/>
            <person name="Dehal P."/>
            <person name="Jiang R.H."/>
            <person name="Aerts A."/>
            <person name="Arredondo F.D."/>
            <person name="Baxter L."/>
            <person name="Bensasson D."/>
            <person name="Beynon J.L."/>
            <person name="Chapman J."/>
            <person name="Damasceno C.M."/>
            <person name="Dorrance A.E."/>
            <person name="Dou D."/>
            <person name="Dickerman A.W."/>
            <person name="Dubchak I.L."/>
            <person name="Garbelotto M."/>
            <person name="Gijzen M."/>
            <person name="Gordon S.G."/>
            <person name="Govers F."/>
            <person name="Grunwald N.J."/>
            <person name="Huang W."/>
            <person name="Ivors K.L."/>
            <person name="Jones R.W."/>
            <person name="Kamoun S."/>
            <person name="Krampis K."/>
            <person name="Lamour K.H."/>
            <person name="Lee M.K."/>
            <person name="McDonald W.H."/>
            <person name="Medina M."/>
            <person name="Meijer H.J."/>
            <person name="Nordberg E.K."/>
            <person name="Maclean D.J."/>
            <person name="Ospina-Giraldo M.D."/>
            <person name="Morris P.F."/>
            <person name="Phuntumart V."/>
            <person name="Putnam N.H."/>
            <person name="Rash S."/>
            <person name="Rose J.K."/>
            <person name="Sakihama Y."/>
            <person name="Salamov A.A."/>
            <person name="Savidor A."/>
            <person name="Scheuring C.F."/>
            <person name="Smith B.M."/>
            <person name="Sobral B.W."/>
            <person name="Terry A."/>
            <person name="Torto-Alalibo T.A."/>
            <person name="Win J."/>
            <person name="Xu Z."/>
            <person name="Zhang H."/>
            <person name="Grigoriev I.V."/>
            <person name="Rokhsar D.S."/>
            <person name="Boore J.L."/>
        </authorList>
    </citation>
    <scope>NUCLEOTIDE SEQUENCE [LARGE SCALE GENOMIC DNA]</scope>
    <source>
        <strain evidence="3 4">P6497</strain>
    </source>
</reference>
<organism evidence="3 4">
    <name type="scientific">Phytophthora sojae (strain P6497)</name>
    <name type="common">Soybean stem and root rot agent</name>
    <name type="synonym">Phytophthora megasperma f. sp. glycines</name>
    <dbReference type="NCBI Taxonomy" id="1094619"/>
    <lineage>
        <taxon>Eukaryota</taxon>
        <taxon>Sar</taxon>
        <taxon>Stramenopiles</taxon>
        <taxon>Oomycota</taxon>
        <taxon>Peronosporomycetes</taxon>
        <taxon>Peronosporales</taxon>
        <taxon>Peronosporaceae</taxon>
        <taxon>Phytophthora</taxon>
    </lineage>
</organism>
<feature type="coiled-coil region" evidence="1">
    <location>
        <begin position="94"/>
        <end position="128"/>
    </location>
</feature>
<evidence type="ECO:0000313" key="3">
    <source>
        <dbReference type="EMBL" id="EGZ24133.1"/>
    </source>
</evidence>
<dbReference type="OMA" id="LCEMEIC"/>
<evidence type="ECO:0000256" key="2">
    <source>
        <dbReference type="SAM" id="MobiDB-lite"/>
    </source>
</evidence>
<feature type="compositionally biased region" description="Basic and acidic residues" evidence="2">
    <location>
        <begin position="37"/>
        <end position="46"/>
    </location>
</feature>
<feature type="region of interest" description="Disordered" evidence="2">
    <location>
        <begin position="25"/>
        <end position="60"/>
    </location>
</feature>
<sequence length="231" mass="26085">MIPTYDKRATRARISEDLPQTTKLFSKLSKASTSKSTLEDSDRPTEPLRNLDTPKTSSRPSNIAALEAIKQQMARDIQDQIASTKAALREMEVCSASGKTLEEEEEELRQLQQQLTAKSSEMVAAMDESRSKLQELFDPTTASSFSDTNRAEDDKMGSNNQEPTIFDSTALVNELIARAEQAPALLYKKWTNDRSRKIAQLATYRDQQAVIQAQQSMRTFQQTLAEFRNQR</sequence>
<dbReference type="RefSeq" id="XP_009519421.1">
    <property type="nucleotide sequence ID" value="XM_009521126.1"/>
</dbReference>
<dbReference type="EMBL" id="JH159152">
    <property type="protein sequence ID" value="EGZ24133.1"/>
    <property type="molecule type" value="Genomic_DNA"/>
</dbReference>
<keyword evidence="4" id="KW-1185">Reference proteome</keyword>
<evidence type="ECO:0000256" key="1">
    <source>
        <dbReference type="SAM" id="Coils"/>
    </source>
</evidence>
<dbReference type="KEGG" id="psoj:PHYSODRAFT_485420"/>
<proteinExistence type="predicted"/>
<keyword evidence="1" id="KW-0175">Coiled coil</keyword>
<evidence type="ECO:0000313" key="4">
    <source>
        <dbReference type="Proteomes" id="UP000002640"/>
    </source>
</evidence>
<feature type="compositionally biased region" description="Low complexity" evidence="2">
    <location>
        <begin position="25"/>
        <end position="36"/>
    </location>
</feature>
<dbReference type="STRING" id="1094619.G4YRZ6"/>
<name>G4YRZ6_PHYSP</name>
<feature type="region of interest" description="Disordered" evidence="2">
    <location>
        <begin position="134"/>
        <end position="165"/>
    </location>
</feature>
<dbReference type="GeneID" id="20655885"/>
<dbReference type="AlphaFoldDB" id="G4YRZ6"/>
<accession>G4YRZ6</accession>
<gene>
    <name evidence="3" type="ORF">PHYSODRAFT_485420</name>
</gene>